<keyword evidence="5" id="KW-0479">Metal-binding</keyword>
<evidence type="ECO:0000256" key="8">
    <source>
        <dbReference type="ARBA" id="ARBA00022840"/>
    </source>
</evidence>
<keyword evidence="3" id="KW-0723">Serine/threonine-protein kinase</keyword>
<evidence type="ECO:0000313" key="14">
    <source>
        <dbReference type="EMBL" id="HGQ18641.1"/>
    </source>
</evidence>
<protein>
    <recommendedName>
        <fullName evidence="2">non-specific serine/threonine protein kinase</fullName>
        <ecNumber evidence="2">2.7.11.1</ecNumber>
    </recommendedName>
</protein>
<dbReference type="InterPro" id="IPR018935">
    <property type="entry name" value="RIO_kinase_CS"/>
</dbReference>
<evidence type="ECO:0000313" key="13">
    <source>
        <dbReference type="EMBL" id="HGN36430.1"/>
    </source>
</evidence>
<evidence type="ECO:0000256" key="7">
    <source>
        <dbReference type="ARBA" id="ARBA00022777"/>
    </source>
</evidence>
<gene>
    <name evidence="13" type="ORF">ENT87_02630</name>
    <name evidence="14" type="ORF">ENU30_06695</name>
</gene>
<dbReference type="GO" id="GO:0005524">
    <property type="term" value="F:ATP binding"/>
    <property type="evidence" value="ECO:0007669"/>
    <property type="project" value="UniProtKB-KW"/>
</dbReference>
<dbReference type="SUPFAM" id="SSF56112">
    <property type="entry name" value="Protein kinase-like (PK-like)"/>
    <property type="match status" value="1"/>
</dbReference>
<evidence type="ECO:0000256" key="4">
    <source>
        <dbReference type="ARBA" id="ARBA00022679"/>
    </source>
</evidence>
<dbReference type="AlphaFoldDB" id="A0A7J3JRL1"/>
<evidence type="ECO:0000256" key="1">
    <source>
        <dbReference type="ARBA" id="ARBA00009196"/>
    </source>
</evidence>
<evidence type="ECO:0000256" key="6">
    <source>
        <dbReference type="ARBA" id="ARBA00022741"/>
    </source>
</evidence>
<organism evidence="14">
    <name type="scientific">Ignisphaera aggregans</name>
    <dbReference type="NCBI Taxonomy" id="334771"/>
    <lineage>
        <taxon>Archaea</taxon>
        <taxon>Thermoproteota</taxon>
        <taxon>Thermoprotei</taxon>
        <taxon>Desulfurococcales</taxon>
        <taxon>Desulfurococcaceae</taxon>
        <taxon>Ignisphaera</taxon>
    </lineage>
</organism>
<dbReference type="Pfam" id="PF01163">
    <property type="entry name" value="RIO1"/>
    <property type="match status" value="1"/>
</dbReference>
<keyword evidence="6" id="KW-0547">Nucleotide-binding</keyword>
<dbReference type="Gene3D" id="3.30.200.20">
    <property type="entry name" value="Phosphorylase Kinase, domain 1"/>
    <property type="match status" value="1"/>
</dbReference>
<keyword evidence="9" id="KW-0460">Magnesium</keyword>
<accession>A0A7J3JRL1</accession>
<dbReference type="InterPro" id="IPR000719">
    <property type="entry name" value="Prot_kinase_dom"/>
</dbReference>
<dbReference type="GO" id="GO:0046872">
    <property type="term" value="F:metal ion binding"/>
    <property type="evidence" value="ECO:0007669"/>
    <property type="project" value="UniProtKB-KW"/>
</dbReference>
<feature type="domain" description="Protein kinase" evidence="12">
    <location>
        <begin position="55"/>
        <end position="279"/>
    </location>
</feature>
<dbReference type="PROSITE" id="PS50011">
    <property type="entry name" value="PROTEIN_KINASE_DOM"/>
    <property type="match status" value="1"/>
</dbReference>
<dbReference type="InterPro" id="IPR011009">
    <property type="entry name" value="Kinase-like_dom_sf"/>
</dbReference>
<evidence type="ECO:0000259" key="12">
    <source>
        <dbReference type="PROSITE" id="PS50011"/>
    </source>
</evidence>
<sequence length="279" mass="32655">MSPKSDFDKNIDLDIRRRVSEPKIKDKDLFETVEEVFDKSTVLAILELQRRNCITKLKGVISAGKEARVYWGKGSNGEDLAVKIYLTSSAEFRKSILKYIQGDPRFEHIKSMAMHKLISIWARKEYSNLKRMYDAGISVPKPICVYRNVLIMEFIGEEGVRAPLLREVYKLQYLDIEKSRYYFSTIIKNIYRMYWFAGLVHGDLSEYNVMIFRDTPYIIDVSQSVRIEHPNAHQFLYRDITNIVRFFSEEVGLDAPTADEIYNSILSKSSRIFEELLEE</sequence>
<evidence type="ECO:0000256" key="10">
    <source>
        <dbReference type="ARBA" id="ARBA00047899"/>
    </source>
</evidence>
<comment type="similarity">
    <text evidence="1">Belongs to the protein kinase superfamily. RIO-type Ser/Thr kinase family.</text>
</comment>
<evidence type="ECO:0000256" key="3">
    <source>
        <dbReference type="ARBA" id="ARBA00022527"/>
    </source>
</evidence>
<dbReference type="GO" id="GO:0004674">
    <property type="term" value="F:protein serine/threonine kinase activity"/>
    <property type="evidence" value="ECO:0007669"/>
    <property type="project" value="UniProtKB-KW"/>
</dbReference>
<dbReference type="SMART" id="SM00090">
    <property type="entry name" value="RIO"/>
    <property type="match status" value="1"/>
</dbReference>
<dbReference type="EMBL" id="DTAI01000078">
    <property type="protein sequence ID" value="HGN36430.1"/>
    <property type="molecule type" value="Genomic_DNA"/>
</dbReference>
<proteinExistence type="inferred from homology"/>
<keyword evidence="8" id="KW-0067">ATP-binding</keyword>
<dbReference type="InterPro" id="IPR051272">
    <property type="entry name" value="RIO-type_Ser/Thr_kinase"/>
</dbReference>
<dbReference type="InterPro" id="IPR000687">
    <property type="entry name" value="RIO_kinase"/>
</dbReference>
<comment type="catalytic activity">
    <reaction evidence="10">
        <text>L-threonyl-[protein] + ATP = O-phospho-L-threonyl-[protein] + ADP + H(+)</text>
        <dbReference type="Rhea" id="RHEA:46608"/>
        <dbReference type="Rhea" id="RHEA-COMP:11060"/>
        <dbReference type="Rhea" id="RHEA-COMP:11605"/>
        <dbReference type="ChEBI" id="CHEBI:15378"/>
        <dbReference type="ChEBI" id="CHEBI:30013"/>
        <dbReference type="ChEBI" id="CHEBI:30616"/>
        <dbReference type="ChEBI" id="CHEBI:61977"/>
        <dbReference type="ChEBI" id="CHEBI:456216"/>
        <dbReference type="EC" id="2.7.11.1"/>
    </reaction>
</comment>
<keyword evidence="7 14" id="KW-0418">Kinase</keyword>
<comment type="caution">
    <text evidence="14">The sequence shown here is derived from an EMBL/GenBank/DDBJ whole genome shotgun (WGS) entry which is preliminary data.</text>
</comment>
<evidence type="ECO:0000256" key="2">
    <source>
        <dbReference type="ARBA" id="ARBA00012513"/>
    </source>
</evidence>
<dbReference type="PROSITE" id="PS01245">
    <property type="entry name" value="RIO1"/>
    <property type="match status" value="1"/>
</dbReference>
<dbReference type="InterPro" id="IPR018934">
    <property type="entry name" value="RIO_dom"/>
</dbReference>
<evidence type="ECO:0000256" key="5">
    <source>
        <dbReference type="ARBA" id="ARBA00022723"/>
    </source>
</evidence>
<dbReference type="EC" id="2.7.11.1" evidence="2"/>
<reference evidence="14" key="1">
    <citation type="journal article" date="2020" name="mSystems">
        <title>Genome- and Community-Level Interaction Insights into Carbon Utilization and Element Cycling Functions of Hydrothermarchaeota in Hydrothermal Sediment.</title>
        <authorList>
            <person name="Zhou Z."/>
            <person name="Liu Y."/>
            <person name="Xu W."/>
            <person name="Pan J."/>
            <person name="Luo Z.H."/>
            <person name="Li M."/>
        </authorList>
    </citation>
    <scope>NUCLEOTIDE SEQUENCE [LARGE SCALE GENOMIC DNA]</scope>
    <source>
        <strain evidence="13">SpSt-618</strain>
        <strain evidence="14">SpSt-657</strain>
    </source>
</reference>
<name>A0A7J3JRL1_9CREN</name>
<dbReference type="PANTHER" id="PTHR45723">
    <property type="entry name" value="SERINE/THREONINE-PROTEIN KINASE RIO1"/>
    <property type="match status" value="1"/>
</dbReference>
<dbReference type="CDD" id="cd05145">
    <property type="entry name" value="RIO1_like"/>
    <property type="match status" value="1"/>
</dbReference>
<keyword evidence="4" id="KW-0808">Transferase</keyword>
<dbReference type="Gene3D" id="1.10.510.10">
    <property type="entry name" value="Transferase(Phosphotransferase) domain 1"/>
    <property type="match status" value="1"/>
</dbReference>
<evidence type="ECO:0000256" key="11">
    <source>
        <dbReference type="ARBA" id="ARBA00048679"/>
    </source>
</evidence>
<comment type="catalytic activity">
    <reaction evidence="11">
        <text>L-seryl-[protein] + ATP = O-phospho-L-seryl-[protein] + ADP + H(+)</text>
        <dbReference type="Rhea" id="RHEA:17989"/>
        <dbReference type="Rhea" id="RHEA-COMP:9863"/>
        <dbReference type="Rhea" id="RHEA-COMP:11604"/>
        <dbReference type="ChEBI" id="CHEBI:15378"/>
        <dbReference type="ChEBI" id="CHEBI:29999"/>
        <dbReference type="ChEBI" id="CHEBI:30616"/>
        <dbReference type="ChEBI" id="CHEBI:83421"/>
        <dbReference type="ChEBI" id="CHEBI:456216"/>
        <dbReference type="EC" id="2.7.11.1"/>
    </reaction>
</comment>
<evidence type="ECO:0000256" key="9">
    <source>
        <dbReference type="ARBA" id="ARBA00022842"/>
    </source>
</evidence>
<dbReference type="EMBL" id="DTBZ01000127">
    <property type="protein sequence ID" value="HGQ18641.1"/>
    <property type="molecule type" value="Genomic_DNA"/>
</dbReference>